<evidence type="ECO:0000256" key="4">
    <source>
        <dbReference type="ARBA" id="ARBA00022989"/>
    </source>
</evidence>
<proteinExistence type="inferred from homology"/>
<keyword evidence="8 9" id="KW-0807">Transducer</keyword>
<keyword evidence="7 9" id="KW-0675">Receptor</keyword>
<evidence type="ECO:0000256" key="2">
    <source>
        <dbReference type="ARBA" id="ARBA00022475"/>
    </source>
</evidence>
<accession>A0ABN7SE39</accession>
<dbReference type="CDD" id="cd00637">
    <property type="entry name" value="7tm_classA_rhodopsin-like"/>
    <property type="match status" value="1"/>
</dbReference>
<dbReference type="InterPro" id="IPR000276">
    <property type="entry name" value="GPCR_Rhodpsn"/>
</dbReference>
<keyword evidence="6 11" id="KW-0472">Membrane</keyword>
<feature type="transmembrane region" description="Helical" evidence="11">
    <location>
        <begin position="172"/>
        <end position="192"/>
    </location>
</feature>
<dbReference type="SUPFAM" id="SSF81321">
    <property type="entry name" value="Family A G protein-coupled receptor-like"/>
    <property type="match status" value="2"/>
</dbReference>
<reference evidence="12 13" key="1">
    <citation type="submission" date="2021-04" db="EMBL/GenBank/DDBJ databases">
        <authorList>
            <person name="Bliznina A."/>
        </authorList>
    </citation>
    <scope>NUCLEOTIDE SEQUENCE [LARGE SCALE GENOMIC DNA]</scope>
</reference>
<feature type="transmembrane region" description="Helical" evidence="11">
    <location>
        <begin position="337"/>
        <end position="358"/>
    </location>
</feature>
<comment type="subcellular location">
    <subcellularLocation>
        <location evidence="1">Cell membrane</location>
        <topology evidence="1">Multi-pass membrane protein</topology>
    </subcellularLocation>
</comment>
<protein>
    <submittedName>
        <fullName evidence="12">Oidioi.mRNA.OKI2018_I69.XSR.g14114.t2.cds</fullName>
    </submittedName>
</protein>
<evidence type="ECO:0000256" key="11">
    <source>
        <dbReference type="SAM" id="Phobius"/>
    </source>
</evidence>
<feature type="compositionally biased region" description="Low complexity" evidence="10">
    <location>
        <begin position="503"/>
        <end position="515"/>
    </location>
</feature>
<evidence type="ECO:0000313" key="12">
    <source>
        <dbReference type="EMBL" id="CAG5095281.1"/>
    </source>
</evidence>
<evidence type="ECO:0000256" key="3">
    <source>
        <dbReference type="ARBA" id="ARBA00022692"/>
    </source>
</evidence>
<evidence type="ECO:0000256" key="6">
    <source>
        <dbReference type="ARBA" id="ARBA00023136"/>
    </source>
</evidence>
<keyword evidence="5 9" id="KW-0297">G-protein coupled receptor</keyword>
<keyword evidence="2" id="KW-1003">Cell membrane</keyword>
<feature type="transmembrane region" description="Helical" evidence="11">
    <location>
        <begin position="390"/>
        <end position="412"/>
    </location>
</feature>
<keyword evidence="13" id="KW-1185">Reference proteome</keyword>
<dbReference type="PANTHER" id="PTHR24229">
    <property type="entry name" value="NEUROPEPTIDES RECEPTOR"/>
    <property type="match status" value="1"/>
</dbReference>
<organism evidence="12 13">
    <name type="scientific">Oikopleura dioica</name>
    <name type="common">Tunicate</name>
    <dbReference type="NCBI Taxonomy" id="34765"/>
    <lineage>
        <taxon>Eukaryota</taxon>
        <taxon>Metazoa</taxon>
        <taxon>Chordata</taxon>
        <taxon>Tunicata</taxon>
        <taxon>Appendicularia</taxon>
        <taxon>Copelata</taxon>
        <taxon>Oikopleuridae</taxon>
        <taxon>Oikopleura</taxon>
    </lineage>
</organism>
<keyword evidence="3 9" id="KW-0812">Transmembrane</keyword>
<keyword evidence="4 11" id="KW-1133">Transmembrane helix</keyword>
<evidence type="ECO:0000256" key="10">
    <source>
        <dbReference type="SAM" id="MobiDB-lite"/>
    </source>
</evidence>
<dbReference type="PROSITE" id="PS00237">
    <property type="entry name" value="G_PROTEIN_RECEP_F1_1"/>
    <property type="match status" value="1"/>
</dbReference>
<dbReference type="PANTHER" id="PTHR24229:SF40">
    <property type="entry name" value="ALLATOSTATIN C RECEPTOR 1-RELATED"/>
    <property type="match status" value="1"/>
</dbReference>
<sequence>MQESNLTLTDTIIQKYCDLHVLFSEGEDLIPTPPEDLFYSVLYIVLFIVGFLANIIVIVTLVNHRHVLITSAHLYVLHLSIADFIFLLNIPLATRLHPEQWPFRGIIGEVLCYVHRSAATINFIVSIGLLTTLAVDRYLVLVKNAWKTVRIRVGDVHCFACDRTKSRPPMLAHLYVAGIWLFSLLLATPNMMATSYSETNDTAKCSVNWTLMDAWLPEYPKNSELALETQGNVSFYVYDDESLYLQNLTHEDPLYFGFSDLGSFGNESDLLEMFGGTTEEENELLEEAGWINNTDRCREFIKQANEQYENSISDAQMYHLEQTYSYCSVPEPRSRKIWLWVLFISCCVIPAFVMIFCYTRFWFRVKKVTRDVQNFQNSKRRNKMDSTRRLAILVAVLCSSFFLCWTPFHVFHIFRATGISVNSTTCATLRDVLSTMAYVNACLNPILYSFIGARFRDRARSVLLEKPLQLKRKMSTNISEGNTQLTRFSSNRASFAYNSSRLSDSSRASSESSNSKAFQKGSKSTAFRSKSVPIPEETSLLGEIYENSSAGNLPRSSQ</sequence>
<evidence type="ECO:0000256" key="5">
    <source>
        <dbReference type="ARBA" id="ARBA00023040"/>
    </source>
</evidence>
<dbReference type="EMBL" id="OU015569">
    <property type="protein sequence ID" value="CAG5095281.1"/>
    <property type="molecule type" value="Genomic_DNA"/>
</dbReference>
<evidence type="ECO:0000256" key="1">
    <source>
        <dbReference type="ARBA" id="ARBA00004651"/>
    </source>
</evidence>
<feature type="transmembrane region" description="Helical" evidence="11">
    <location>
        <begin position="74"/>
        <end position="93"/>
    </location>
</feature>
<dbReference type="Proteomes" id="UP001158576">
    <property type="component" value="Chromosome XSR"/>
</dbReference>
<dbReference type="Pfam" id="PF00001">
    <property type="entry name" value="7tm_1"/>
    <property type="match status" value="2"/>
</dbReference>
<gene>
    <name evidence="12" type="ORF">OKIOD_LOCUS5672</name>
</gene>
<dbReference type="Gene3D" id="1.20.1070.10">
    <property type="entry name" value="Rhodopsin 7-helix transmembrane proteins"/>
    <property type="match status" value="2"/>
</dbReference>
<feature type="transmembrane region" description="Helical" evidence="11">
    <location>
        <begin position="432"/>
        <end position="451"/>
    </location>
</feature>
<evidence type="ECO:0000313" key="13">
    <source>
        <dbReference type="Proteomes" id="UP001158576"/>
    </source>
</evidence>
<feature type="transmembrane region" description="Helical" evidence="11">
    <location>
        <begin position="37"/>
        <end position="62"/>
    </location>
</feature>
<evidence type="ECO:0000256" key="8">
    <source>
        <dbReference type="ARBA" id="ARBA00023224"/>
    </source>
</evidence>
<comment type="similarity">
    <text evidence="9">Belongs to the G-protein coupled receptor 1 family.</text>
</comment>
<feature type="region of interest" description="Disordered" evidence="10">
    <location>
        <begin position="503"/>
        <end position="531"/>
    </location>
</feature>
<feature type="transmembrane region" description="Helical" evidence="11">
    <location>
        <begin position="113"/>
        <end position="135"/>
    </location>
</feature>
<evidence type="ECO:0000256" key="9">
    <source>
        <dbReference type="RuleBase" id="RU000688"/>
    </source>
</evidence>
<evidence type="ECO:0000256" key="7">
    <source>
        <dbReference type="ARBA" id="ARBA00023170"/>
    </source>
</evidence>
<name>A0ABN7SE39_OIKDI</name>
<dbReference type="PRINTS" id="PR00237">
    <property type="entry name" value="GPCRRHODOPSN"/>
</dbReference>